<dbReference type="Gene3D" id="3.40.50.10840">
    <property type="entry name" value="Putative sugar-binding, N-terminal domain"/>
    <property type="match status" value="1"/>
</dbReference>
<dbReference type="RefSeq" id="WP_003758618.1">
    <property type="nucleotide sequence ID" value="NZ_CABKNG010000002.1"/>
</dbReference>
<keyword evidence="5" id="KW-0067">ATP-binding</keyword>
<dbReference type="EMBL" id="UGPG01000001">
    <property type="protein sequence ID" value="STY42874.1"/>
    <property type="molecule type" value="Genomic_DNA"/>
</dbReference>
<dbReference type="SUPFAM" id="SSF142764">
    <property type="entry name" value="YgbK-like"/>
    <property type="match status" value="1"/>
</dbReference>
<evidence type="ECO:0000256" key="1">
    <source>
        <dbReference type="ARBA" id="ARBA00005715"/>
    </source>
</evidence>
<evidence type="ECO:0000256" key="6">
    <source>
        <dbReference type="ARBA" id="ARBA00023277"/>
    </source>
</evidence>
<feature type="domain" description="Four-carbon acid sugar kinase N-terminal" evidence="7">
    <location>
        <begin position="5"/>
        <end position="216"/>
    </location>
</feature>
<dbReference type="GO" id="GO:0016301">
    <property type="term" value="F:kinase activity"/>
    <property type="evidence" value="ECO:0007669"/>
    <property type="project" value="UniProtKB-KW"/>
</dbReference>
<keyword evidence="3" id="KW-0547">Nucleotide-binding</keyword>
<accession>A0A378MAM5</accession>
<reference evidence="9 10" key="1">
    <citation type="submission" date="2018-06" db="EMBL/GenBank/DDBJ databases">
        <authorList>
            <consortium name="Pathogen Informatics"/>
            <person name="Doyle S."/>
        </authorList>
    </citation>
    <scope>NUCLEOTIDE SEQUENCE [LARGE SCALE GENOMIC DNA]</scope>
    <source>
        <strain evidence="10">NCTC 10815</strain>
    </source>
</reference>
<dbReference type="Pfam" id="PF07005">
    <property type="entry name" value="SBD_N"/>
    <property type="match status" value="1"/>
</dbReference>
<comment type="similarity">
    <text evidence="1">Belongs to the four-carbon acid sugar kinase family.</text>
</comment>
<evidence type="ECO:0000256" key="2">
    <source>
        <dbReference type="ARBA" id="ARBA00022679"/>
    </source>
</evidence>
<sequence length="405" mass="44360">MKRFLIIADDFTGANDTGVQLSKRGISTKVFLKTLTNQTADSYVIDTESRNMPSETAYSHLEKIIAPIDFEPFDFVIKKVDSTLRGNILEELQAVDAAYQSELILFMPALPDLGRTTVEQIHYINGQRLLDTEIANDPVKPVTTDNIQTLLQNAFPDETVHALSLDAISADAEVFQNGRLWAVDAQTNHDMQTIIQLALQTQKKILWVGSAGIADNLMALEMPTAPALALVGSVSEVTKKQIQYAEKHNIAVIQVPIHEILLHKNRSQYAAKIAQSLAAGKDTIVLSSASYHRSELGKTMETCAKLGIKPEDVNFTVQSILGDITRRGMQDQQIAGIFLTGGDTAIGFLDQLACSTVEILEEVLIGIPLMRVCGTENDGLKIITKAGAFGNEDAIYFAMKKLKSL</sequence>
<evidence type="ECO:0000256" key="5">
    <source>
        <dbReference type="ARBA" id="ARBA00022840"/>
    </source>
</evidence>
<dbReference type="Proteomes" id="UP000254879">
    <property type="component" value="Unassembled WGS sequence"/>
</dbReference>
<dbReference type="Pfam" id="PF17042">
    <property type="entry name" value="NBD_C"/>
    <property type="match status" value="1"/>
</dbReference>
<dbReference type="GO" id="GO:0005524">
    <property type="term" value="F:ATP binding"/>
    <property type="evidence" value="ECO:0007669"/>
    <property type="project" value="UniProtKB-KW"/>
</dbReference>
<keyword evidence="4" id="KW-0418">Kinase</keyword>
<dbReference type="Gene3D" id="3.40.980.20">
    <property type="entry name" value="Four-carbon acid sugar kinase, nucleotide binding domain"/>
    <property type="match status" value="1"/>
</dbReference>
<keyword evidence="6" id="KW-0119">Carbohydrate metabolism</keyword>
<dbReference type="AlphaFoldDB" id="A0A378MAM5"/>
<evidence type="ECO:0000256" key="3">
    <source>
        <dbReference type="ARBA" id="ARBA00022741"/>
    </source>
</evidence>
<protein>
    <submittedName>
        <fullName evidence="9">Uncharacterized protein conserved in bacteria</fullName>
    </submittedName>
</protein>
<name>A0A378MAM5_LISGR</name>
<evidence type="ECO:0000313" key="10">
    <source>
        <dbReference type="Proteomes" id="UP000254879"/>
    </source>
</evidence>
<evidence type="ECO:0000256" key="4">
    <source>
        <dbReference type="ARBA" id="ARBA00022777"/>
    </source>
</evidence>
<dbReference type="InterPro" id="IPR037051">
    <property type="entry name" value="4-carb_acid_sugar_kinase_N_sf"/>
</dbReference>
<dbReference type="InterPro" id="IPR042213">
    <property type="entry name" value="NBD_C_sf"/>
</dbReference>
<dbReference type="InterPro" id="IPR010737">
    <property type="entry name" value="4-carb_acid_sugar_kinase_N"/>
</dbReference>
<organism evidence="9 10">
    <name type="scientific">Listeria grayi</name>
    <name type="common">Listeria murrayi</name>
    <dbReference type="NCBI Taxonomy" id="1641"/>
    <lineage>
        <taxon>Bacteria</taxon>
        <taxon>Bacillati</taxon>
        <taxon>Bacillota</taxon>
        <taxon>Bacilli</taxon>
        <taxon>Bacillales</taxon>
        <taxon>Listeriaceae</taxon>
        <taxon>Listeria</taxon>
    </lineage>
</organism>
<keyword evidence="2" id="KW-0808">Transferase</keyword>
<evidence type="ECO:0000259" key="8">
    <source>
        <dbReference type="Pfam" id="PF17042"/>
    </source>
</evidence>
<evidence type="ECO:0000259" key="7">
    <source>
        <dbReference type="Pfam" id="PF07005"/>
    </source>
</evidence>
<evidence type="ECO:0000313" key="9">
    <source>
        <dbReference type="EMBL" id="STY42874.1"/>
    </source>
</evidence>
<dbReference type="InterPro" id="IPR031475">
    <property type="entry name" value="NBD_C"/>
</dbReference>
<feature type="domain" description="Four-carbon acid sugar kinase nucleotide binding" evidence="8">
    <location>
        <begin position="228"/>
        <end position="395"/>
    </location>
</feature>
<gene>
    <name evidence="9" type="ORF">NCTC10815_00122</name>
</gene>
<proteinExistence type="inferred from homology"/>